<dbReference type="Proteomes" id="UP000716291">
    <property type="component" value="Unassembled WGS sequence"/>
</dbReference>
<evidence type="ECO:0000313" key="3">
    <source>
        <dbReference type="Proteomes" id="UP000716291"/>
    </source>
</evidence>
<feature type="signal peptide" evidence="1">
    <location>
        <begin position="1"/>
        <end position="27"/>
    </location>
</feature>
<reference evidence="2" key="1">
    <citation type="journal article" date="2020" name="Microb. Genom.">
        <title>Genetic diversity of clinical and environmental Mucorales isolates obtained from an investigation of mucormycosis cases among solid organ transplant recipients.</title>
        <authorList>
            <person name="Nguyen M.H."/>
            <person name="Kaul D."/>
            <person name="Muto C."/>
            <person name="Cheng S.J."/>
            <person name="Richter R.A."/>
            <person name="Bruno V.M."/>
            <person name="Liu G."/>
            <person name="Beyhan S."/>
            <person name="Sundermann A.J."/>
            <person name="Mounaud S."/>
            <person name="Pasculle A.W."/>
            <person name="Nierman W.C."/>
            <person name="Driscoll E."/>
            <person name="Cumbie R."/>
            <person name="Clancy C.J."/>
            <person name="Dupont C.L."/>
        </authorList>
    </citation>
    <scope>NUCLEOTIDE SEQUENCE</scope>
    <source>
        <strain evidence="2">GL11</strain>
    </source>
</reference>
<protein>
    <submittedName>
        <fullName evidence="2">Uncharacterized protein</fullName>
    </submittedName>
</protein>
<dbReference type="PROSITE" id="PS51257">
    <property type="entry name" value="PROKAR_LIPOPROTEIN"/>
    <property type="match status" value="1"/>
</dbReference>
<name>A0A9P6XCG8_RHIOR</name>
<dbReference type="InterPro" id="IPR014867">
    <property type="entry name" value="Spore_coat_CotH_CotH2/3/7"/>
</dbReference>
<accession>A0A9P6XCG8</accession>
<dbReference type="AlphaFoldDB" id="A0A9P6XCG8"/>
<proteinExistence type="predicted"/>
<dbReference type="PANTHER" id="PTHR40050">
    <property type="entry name" value="INNER SPORE COAT PROTEIN H"/>
    <property type="match status" value="1"/>
</dbReference>
<keyword evidence="1" id="KW-0732">Signal</keyword>
<evidence type="ECO:0000313" key="2">
    <source>
        <dbReference type="EMBL" id="KAG1310578.1"/>
    </source>
</evidence>
<evidence type="ECO:0000256" key="1">
    <source>
        <dbReference type="SAM" id="SignalP"/>
    </source>
</evidence>
<comment type="caution">
    <text evidence="2">The sequence shown here is derived from an EMBL/GenBank/DDBJ whole genome shotgun (WGS) entry which is preliminary data.</text>
</comment>
<feature type="chain" id="PRO_5040254286" evidence="1">
    <location>
        <begin position="28"/>
        <end position="594"/>
    </location>
</feature>
<keyword evidence="3" id="KW-1185">Reference proteome</keyword>
<sequence length="594" mass="68344">MVKSRASPALQLSFIFLLSCQLLRVYAQTLYSVILNSPETDAGVVIDNQIYILSPSVKSDIVLQAKAPGGRPYYYAKLRKGTSEIIDREKFTRNPVMSKWTFNEFYNRNWNAKKVLKFNPISIGEQNYDRVDDFDLHPDGEISTIHVTAHPRDMDRIHDKYLDDIDIETNITHITATTVKHFVNCGFSISGRTSRYFNKLPYIIKIPKNDYNLNGFRHIKLRTTDNDPSYIREYLTTEILRAVNQPATRASFARVYFNDRPIGLFIITEKYDSTWLNQNFNRQRDKVYYNGVLYEGHGGRSSDNRADLSFKGLGAFKDAAYEISEAPAKGENSFKELNDFTKFINDQSTMMLNARDRLITENTAAVEWEKHIDVDGFLANMAVEFFLGFGDGYLQNTNNYYLYKDPQVGRFVYIPWDFDYNMGNGPFKMESILVGDYSEFGKIEELPLTAGILSVPKYRQRFEDILFEIATKIMDTKVSFPVIDSIVNLIKEDVAWDQALDRVKRGPSYVNGAVRAFFEHKLDENYILSHAASISATVEYLFRVNKVVDFDVAINGRTRHVSLLGLKEYFRSKLANYNMASGYKKGLVRELLQA</sequence>
<gene>
    <name evidence="2" type="ORF">G6F64_004461</name>
</gene>
<organism evidence="2 3">
    <name type="scientific">Rhizopus oryzae</name>
    <name type="common">Mucormycosis agent</name>
    <name type="synonym">Rhizopus arrhizus var. delemar</name>
    <dbReference type="NCBI Taxonomy" id="64495"/>
    <lineage>
        <taxon>Eukaryota</taxon>
        <taxon>Fungi</taxon>
        <taxon>Fungi incertae sedis</taxon>
        <taxon>Mucoromycota</taxon>
        <taxon>Mucoromycotina</taxon>
        <taxon>Mucoromycetes</taxon>
        <taxon>Mucorales</taxon>
        <taxon>Mucorineae</taxon>
        <taxon>Rhizopodaceae</taxon>
        <taxon>Rhizopus</taxon>
    </lineage>
</organism>
<dbReference type="EMBL" id="JAANQT010000490">
    <property type="protein sequence ID" value="KAG1310578.1"/>
    <property type="molecule type" value="Genomic_DNA"/>
</dbReference>
<dbReference type="Pfam" id="PF08757">
    <property type="entry name" value="CotH"/>
    <property type="match status" value="1"/>
</dbReference>
<dbReference type="PANTHER" id="PTHR40050:SF1">
    <property type="entry name" value="INNER SPORE COAT PROTEIN H"/>
    <property type="match status" value="1"/>
</dbReference>